<organism evidence="1 2">
    <name type="scientific">Papaver somniferum</name>
    <name type="common">Opium poppy</name>
    <dbReference type="NCBI Taxonomy" id="3469"/>
    <lineage>
        <taxon>Eukaryota</taxon>
        <taxon>Viridiplantae</taxon>
        <taxon>Streptophyta</taxon>
        <taxon>Embryophyta</taxon>
        <taxon>Tracheophyta</taxon>
        <taxon>Spermatophyta</taxon>
        <taxon>Magnoliopsida</taxon>
        <taxon>Ranunculales</taxon>
        <taxon>Papaveraceae</taxon>
        <taxon>Papaveroideae</taxon>
        <taxon>Papaver</taxon>
    </lineage>
</organism>
<gene>
    <name evidence="1" type="ORF">C5167_039536</name>
</gene>
<dbReference type="PROSITE" id="PS51257">
    <property type="entry name" value="PROKAR_LIPOPROTEIN"/>
    <property type="match status" value="1"/>
</dbReference>
<dbReference type="Gramene" id="RZC46576">
    <property type="protein sequence ID" value="RZC46576"/>
    <property type="gene ID" value="C5167_039536"/>
</dbReference>
<accession>A0A4Y7IEV1</accession>
<keyword evidence="2" id="KW-1185">Reference proteome</keyword>
<reference evidence="1 2" key="1">
    <citation type="journal article" date="2018" name="Science">
        <title>The opium poppy genome and morphinan production.</title>
        <authorList>
            <person name="Guo L."/>
            <person name="Winzer T."/>
            <person name="Yang X."/>
            <person name="Li Y."/>
            <person name="Ning Z."/>
            <person name="He Z."/>
            <person name="Teodor R."/>
            <person name="Lu Y."/>
            <person name="Bowser T.A."/>
            <person name="Graham I.A."/>
            <person name="Ye K."/>
        </authorList>
    </citation>
    <scope>NUCLEOTIDE SEQUENCE [LARGE SCALE GENOMIC DNA]</scope>
    <source>
        <strain evidence="2">cv. HN1</strain>
        <tissue evidence="1">Leaves</tissue>
    </source>
</reference>
<sequence length="137" mass="15251">MISKIKGNAYVLKILHPMYNMVVSCGDGGGEVATNEERIGDKNEVGSYSAPRKRSRLSPANVDASVELNPAFSSRPRKGPRLIEQDQSQALMIDESSSYVRFTVSHSFIEHDGYAFCRNPNFSKTGYHWVGIHARTD</sequence>
<evidence type="ECO:0000313" key="2">
    <source>
        <dbReference type="Proteomes" id="UP000316621"/>
    </source>
</evidence>
<dbReference type="AlphaFoldDB" id="A0A4Y7IEV1"/>
<protein>
    <submittedName>
        <fullName evidence="1">Uncharacterized protein</fullName>
    </submittedName>
</protein>
<evidence type="ECO:0000313" key="1">
    <source>
        <dbReference type="EMBL" id="RZC46576.1"/>
    </source>
</evidence>
<proteinExistence type="predicted"/>
<dbReference type="EMBL" id="CM010715">
    <property type="protein sequence ID" value="RZC46576.1"/>
    <property type="molecule type" value="Genomic_DNA"/>
</dbReference>
<dbReference type="Proteomes" id="UP000316621">
    <property type="component" value="Chromosome 1"/>
</dbReference>
<name>A0A4Y7IEV1_PAPSO</name>